<gene>
    <name evidence="1" type="ORF">NPIL_138541</name>
</gene>
<dbReference type="Proteomes" id="UP000887013">
    <property type="component" value="Unassembled WGS sequence"/>
</dbReference>
<protein>
    <submittedName>
        <fullName evidence="1">Uncharacterized protein</fullName>
    </submittedName>
</protein>
<dbReference type="AlphaFoldDB" id="A0A8X6TZG6"/>
<organism evidence="1 2">
    <name type="scientific">Nephila pilipes</name>
    <name type="common">Giant wood spider</name>
    <name type="synonym">Nephila maculata</name>
    <dbReference type="NCBI Taxonomy" id="299642"/>
    <lineage>
        <taxon>Eukaryota</taxon>
        <taxon>Metazoa</taxon>
        <taxon>Ecdysozoa</taxon>
        <taxon>Arthropoda</taxon>
        <taxon>Chelicerata</taxon>
        <taxon>Arachnida</taxon>
        <taxon>Araneae</taxon>
        <taxon>Araneomorphae</taxon>
        <taxon>Entelegynae</taxon>
        <taxon>Araneoidea</taxon>
        <taxon>Nephilidae</taxon>
        <taxon>Nephila</taxon>
    </lineage>
</organism>
<evidence type="ECO:0000313" key="1">
    <source>
        <dbReference type="EMBL" id="GFT74233.1"/>
    </source>
</evidence>
<proteinExistence type="predicted"/>
<reference evidence="1" key="1">
    <citation type="submission" date="2020-08" db="EMBL/GenBank/DDBJ databases">
        <title>Multicomponent nature underlies the extraordinary mechanical properties of spider dragline silk.</title>
        <authorList>
            <person name="Kono N."/>
            <person name="Nakamura H."/>
            <person name="Mori M."/>
            <person name="Yoshida Y."/>
            <person name="Ohtoshi R."/>
            <person name="Malay A.D."/>
            <person name="Moran D.A.P."/>
            <person name="Tomita M."/>
            <person name="Numata K."/>
            <person name="Arakawa K."/>
        </authorList>
    </citation>
    <scope>NUCLEOTIDE SEQUENCE</scope>
</reference>
<sequence>MSISKYGTKGLDLLVNRRLFQLPNLCHGMRNVYLDDLEFKRIYKLSDRRLVHIPNFRSLTLISGLCAFRRTWIILPGQCNIIYVERCYQVTPGTLFCSVAYQSLVISSLVNTSFDARNMQYKRNLAYTRRKSLYTLTEL</sequence>
<accession>A0A8X6TZG6</accession>
<comment type="caution">
    <text evidence="1">The sequence shown here is derived from an EMBL/GenBank/DDBJ whole genome shotgun (WGS) entry which is preliminary data.</text>
</comment>
<name>A0A8X6TZG6_NEPPI</name>
<dbReference type="EMBL" id="BMAW01021692">
    <property type="protein sequence ID" value="GFT74233.1"/>
    <property type="molecule type" value="Genomic_DNA"/>
</dbReference>
<evidence type="ECO:0000313" key="2">
    <source>
        <dbReference type="Proteomes" id="UP000887013"/>
    </source>
</evidence>
<keyword evidence="2" id="KW-1185">Reference proteome</keyword>